<evidence type="ECO:0000313" key="2">
    <source>
        <dbReference type="EMBL" id="KDR25392.1"/>
    </source>
</evidence>
<reference evidence="2 3" key="1">
    <citation type="submission" date="2014-03" db="EMBL/GenBank/DDBJ databases">
        <title>Draft Genome Sequences of Four Burkholderia Strains.</title>
        <authorList>
            <person name="Liu X.Y."/>
            <person name="Li C.X."/>
            <person name="Xu J.H."/>
        </authorList>
    </citation>
    <scope>NUCLEOTIDE SEQUENCE [LARGE SCALE GENOMIC DNA]</scope>
    <source>
        <strain evidence="2 3">R27</strain>
    </source>
</reference>
<dbReference type="Proteomes" id="UP000027439">
    <property type="component" value="Unassembled WGS sequence"/>
</dbReference>
<feature type="transmembrane region" description="Helical" evidence="1">
    <location>
        <begin position="64"/>
        <end position="86"/>
    </location>
</feature>
<comment type="caution">
    <text evidence="2">The sequence shown here is derived from an EMBL/GenBank/DDBJ whole genome shotgun (WGS) entry which is preliminary data.</text>
</comment>
<protein>
    <recommendedName>
        <fullName evidence="4">DUF1640 domain-containing protein</fullName>
    </recommendedName>
</protein>
<dbReference type="OrthoDB" id="9133087at2"/>
<dbReference type="STRING" id="1071679.BG57_30645"/>
<dbReference type="EMBL" id="JFHE01000076">
    <property type="protein sequence ID" value="KDR25392.1"/>
    <property type="molecule type" value="Genomic_DNA"/>
</dbReference>
<keyword evidence="1" id="KW-1133">Transmembrane helix</keyword>
<dbReference type="RefSeq" id="WP_035970809.1">
    <property type="nucleotide sequence ID" value="NZ_BMEG01000024.1"/>
</dbReference>
<gene>
    <name evidence="2" type="ORF">BG57_30645</name>
</gene>
<organism evidence="2 3">
    <name type="scientific">Caballeronia grimmiae</name>
    <dbReference type="NCBI Taxonomy" id="1071679"/>
    <lineage>
        <taxon>Bacteria</taxon>
        <taxon>Pseudomonadati</taxon>
        <taxon>Pseudomonadota</taxon>
        <taxon>Betaproteobacteria</taxon>
        <taxon>Burkholderiales</taxon>
        <taxon>Burkholderiaceae</taxon>
        <taxon>Caballeronia</taxon>
    </lineage>
</organism>
<dbReference type="AlphaFoldDB" id="A0A069NB97"/>
<evidence type="ECO:0000256" key="1">
    <source>
        <dbReference type="SAM" id="Phobius"/>
    </source>
</evidence>
<accession>A0A069NB97</accession>
<dbReference type="Gene3D" id="1.20.5.340">
    <property type="match status" value="1"/>
</dbReference>
<evidence type="ECO:0000313" key="3">
    <source>
        <dbReference type="Proteomes" id="UP000027439"/>
    </source>
</evidence>
<keyword evidence="1" id="KW-0812">Transmembrane</keyword>
<keyword evidence="1" id="KW-0472">Membrane</keyword>
<dbReference type="eggNOG" id="ENOG5033D1Q">
    <property type="taxonomic scope" value="Bacteria"/>
</dbReference>
<evidence type="ECO:0008006" key="4">
    <source>
        <dbReference type="Google" id="ProtNLM"/>
    </source>
</evidence>
<sequence length="87" mass="9312">MTAIVFDTLAYAEKLEAAGFTAEQAKGQAHALREIIDNQIATKQDIASLDASITAKLADAKAELIKWVVGTMFAMTALFVGVVKFAH</sequence>
<proteinExistence type="predicted"/>
<name>A0A069NB97_9BURK</name>